<comment type="similarity">
    <text evidence="2">Belongs to the TFIIB family.</text>
</comment>
<keyword evidence="6" id="KW-0805">Transcription regulation</keyword>
<evidence type="ECO:0000313" key="13">
    <source>
        <dbReference type="Proteomes" id="UP001591681"/>
    </source>
</evidence>
<dbReference type="Pfam" id="PF00382">
    <property type="entry name" value="TFIIB"/>
    <property type="match status" value="1"/>
</dbReference>
<dbReference type="InterPro" id="IPR000812">
    <property type="entry name" value="TFIIB"/>
</dbReference>
<feature type="compositionally biased region" description="Gly residues" evidence="10">
    <location>
        <begin position="292"/>
        <end position="302"/>
    </location>
</feature>
<dbReference type="GO" id="GO:0008270">
    <property type="term" value="F:zinc ion binding"/>
    <property type="evidence" value="ECO:0007669"/>
    <property type="project" value="UniProtKB-KW"/>
</dbReference>
<gene>
    <name evidence="12" type="ORF">ACEWY4_022125</name>
</gene>
<dbReference type="Gene3D" id="1.10.472.10">
    <property type="entry name" value="Cyclin-like"/>
    <property type="match status" value="1"/>
</dbReference>
<dbReference type="InterPro" id="IPR013150">
    <property type="entry name" value="TFIIB_cyclin"/>
</dbReference>
<comment type="subcellular location">
    <subcellularLocation>
        <location evidence="1">Nucleus</location>
    </subcellularLocation>
</comment>
<evidence type="ECO:0000256" key="5">
    <source>
        <dbReference type="ARBA" id="ARBA00022833"/>
    </source>
</evidence>
<organism evidence="12 13">
    <name type="scientific">Coilia grayii</name>
    <name type="common">Gray's grenadier anchovy</name>
    <dbReference type="NCBI Taxonomy" id="363190"/>
    <lineage>
        <taxon>Eukaryota</taxon>
        <taxon>Metazoa</taxon>
        <taxon>Chordata</taxon>
        <taxon>Craniata</taxon>
        <taxon>Vertebrata</taxon>
        <taxon>Euteleostomi</taxon>
        <taxon>Actinopterygii</taxon>
        <taxon>Neopterygii</taxon>
        <taxon>Teleostei</taxon>
        <taxon>Clupei</taxon>
        <taxon>Clupeiformes</taxon>
        <taxon>Clupeoidei</taxon>
        <taxon>Engraulidae</taxon>
        <taxon>Coilinae</taxon>
        <taxon>Coilia</taxon>
    </lineage>
</organism>
<sequence>MEPRPVDPSKPARSLARGLSKEGLAPDSLMCPREVKDSVPFQHSERTVLHQHPVGAEAHVLFSPITSSILRQGQDPCLYIPRFAHMLEFGEKTHEVSMTALRLLQRMKRDWMHTGRRPSGLCGAALLVAARMHEFRRTVKEVISVVKVCEATLRKRLTEFEDTPTSQLTIDEFMRVDLEQECDPPSFTAGQRKLRLQQLEQELAQKLDEYQGEISSYRDEIEMELENSRPKPRGIYAAYAKEAAASAKPDSDRISLSLGLMGGEEDEEDEELEAAAQHLGQEIISQVLPELGEGGSGGGVGGQAKRQEEERGGAGSKSGAVGAYKRARLPLKSVLGSLPTAASLGLKDSIKDFINKDGEHDSAGHPPQQQSPLGCVSVAWDTAPAGELTPQTCSTTSHPSPLTLTLSLSPTRLELLFLNFTPPEPAAAPVRGISHILHLKAEVDRYIPFLALSKRSTCRPPRVREIATDLGTVWGQTSFRIDSCGGVRGQSSA</sequence>
<feature type="domain" description="Cyclin-like" evidence="11">
    <location>
        <begin position="78"/>
        <end position="162"/>
    </location>
</feature>
<evidence type="ECO:0000313" key="12">
    <source>
        <dbReference type="EMBL" id="KAL2082307.1"/>
    </source>
</evidence>
<protein>
    <recommendedName>
        <fullName evidence="11">Cyclin-like domain-containing protein</fullName>
    </recommendedName>
</protein>
<feature type="coiled-coil region" evidence="9">
    <location>
        <begin position="189"/>
        <end position="227"/>
    </location>
</feature>
<dbReference type="PANTHER" id="PTHR11618:SF4">
    <property type="entry name" value="TRANSCRIPTION FACTOR IIIB 90 KDA SUBUNIT"/>
    <property type="match status" value="1"/>
</dbReference>
<dbReference type="SUPFAM" id="SSF47954">
    <property type="entry name" value="Cyclin-like"/>
    <property type="match status" value="1"/>
</dbReference>
<keyword evidence="4" id="KW-0863">Zinc-finger</keyword>
<evidence type="ECO:0000256" key="9">
    <source>
        <dbReference type="SAM" id="Coils"/>
    </source>
</evidence>
<feature type="region of interest" description="Disordered" evidence="10">
    <location>
        <begin position="290"/>
        <end position="320"/>
    </location>
</feature>
<evidence type="ECO:0000256" key="7">
    <source>
        <dbReference type="ARBA" id="ARBA00023163"/>
    </source>
</evidence>
<dbReference type="InterPro" id="IPR036915">
    <property type="entry name" value="Cyclin-like_sf"/>
</dbReference>
<dbReference type="CDD" id="cd20554">
    <property type="entry name" value="CYCLIN_TFIIIB90_rpt2"/>
    <property type="match status" value="1"/>
</dbReference>
<keyword evidence="8" id="KW-0539">Nucleus</keyword>
<keyword evidence="13" id="KW-1185">Reference proteome</keyword>
<evidence type="ECO:0000256" key="1">
    <source>
        <dbReference type="ARBA" id="ARBA00004123"/>
    </source>
</evidence>
<accession>A0ABD1J546</accession>
<evidence type="ECO:0000256" key="3">
    <source>
        <dbReference type="ARBA" id="ARBA00022723"/>
    </source>
</evidence>
<dbReference type="EMBL" id="JBHFQA010000019">
    <property type="protein sequence ID" value="KAL2082307.1"/>
    <property type="molecule type" value="Genomic_DNA"/>
</dbReference>
<name>A0ABD1J546_9TELE</name>
<comment type="caution">
    <text evidence="12">The sequence shown here is derived from an EMBL/GenBank/DDBJ whole genome shotgun (WGS) entry which is preliminary data.</text>
</comment>
<dbReference type="AlphaFoldDB" id="A0ABD1J546"/>
<dbReference type="PANTHER" id="PTHR11618">
    <property type="entry name" value="TRANSCRIPTION INITIATION FACTOR IIB-RELATED"/>
    <property type="match status" value="1"/>
</dbReference>
<reference evidence="12 13" key="1">
    <citation type="submission" date="2024-09" db="EMBL/GenBank/DDBJ databases">
        <title>A chromosome-level genome assembly of Gray's grenadier anchovy, Coilia grayii.</title>
        <authorList>
            <person name="Fu Z."/>
        </authorList>
    </citation>
    <scope>NUCLEOTIDE SEQUENCE [LARGE SCALE GENOMIC DNA]</scope>
    <source>
        <strain evidence="12">G4</strain>
        <tissue evidence="12">Muscle</tissue>
    </source>
</reference>
<evidence type="ECO:0000256" key="10">
    <source>
        <dbReference type="SAM" id="MobiDB-lite"/>
    </source>
</evidence>
<evidence type="ECO:0000256" key="2">
    <source>
        <dbReference type="ARBA" id="ARBA00010857"/>
    </source>
</evidence>
<keyword evidence="3" id="KW-0479">Metal-binding</keyword>
<dbReference type="Proteomes" id="UP001591681">
    <property type="component" value="Unassembled WGS sequence"/>
</dbReference>
<dbReference type="SMART" id="SM00385">
    <property type="entry name" value="CYCLIN"/>
    <property type="match status" value="1"/>
</dbReference>
<evidence type="ECO:0000256" key="8">
    <source>
        <dbReference type="ARBA" id="ARBA00023242"/>
    </source>
</evidence>
<keyword evidence="7" id="KW-0804">Transcription</keyword>
<keyword evidence="9" id="KW-0175">Coiled coil</keyword>
<evidence type="ECO:0000256" key="6">
    <source>
        <dbReference type="ARBA" id="ARBA00023015"/>
    </source>
</evidence>
<evidence type="ECO:0000259" key="11">
    <source>
        <dbReference type="SMART" id="SM00385"/>
    </source>
</evidence>
<evidence type="ECO:0000256" key="4">
    <source>
        <dbReference type="ARBA" id="ARBA00022771"/>
    </source>
</evidence>
<dbReference type="GO" id="GO:0005634">
    <property type="term" value="C:nucleus"/>
    <property type="evidence" value="ECO:0007669"/>
    <property type="project" value="UniProtKB-SubCell"/>
</dbReference>
<keyword evidence="5" id="KW-0862">Zinc</keyword>
<dbReference type="InterPro" id="IPR013763">
    <property type="entry name" value="Cyclin-like_dom"/>
</dbReference>
<proteinExistence type="inferred from homology"/>
<dbReference type="FunFam" id="1.10.472.10:FF:000002">
    <property type="entry name" value="Transcription factor IIIB 90 kDa subunit"/>
    <property type="match status" value="1"/>
</dbReference>